<dbReference type="PIRSF" id="PIRSF015897">
    <property type="entry name" value="PRIB5"/>
    <property type="match status" value="1"/>
</dbReference>
<evidence type="ECO:0000313" key="1">
    <source>
        <dbReference type="EMBL" id="JAT42891.1"/>
    </source>
</evidence>
<dbReference type="PANTHER" id="PTHR16469:SF27">
    <property type="entry name" value="UBIQUITIN-ASSOCIATED AND SH3 DOMAIN-CONTAINING BA-RELATED"/>
    <property type="match status" value="1"/>
</dbReference>
<organism evidence="1">
    <name type="scientific">Anthurium amnicola</name>
    <dbReference type="NCBI Taxonomy" id="1678845"/>
    <lineage>
        <taxon>Eukaryota</taxon>
        <taxon>Viridiplantae</taxon>
        <taxon>Streptophyta</taxon>
        <taxon>Embryophyta</taxon>
        <taxon>Tracheophyta</taxon>
        <taxon>Spermatophyta</taxon>
        <taxon>Magnoliopsida</taxon>
        <taxon>Liliopsida</taxon>
        <taxon>Araceae</taxon>
        <taxon>Pothoideae</taxon>
        <taxon>Potheae</taxon>
        <taxon>Anthurium</taxon>
    </lineage>
</organism>
<reference evidence="1" key="1">
    <citation type="submission" date="2015-07" db="EMBL/GenBank/DDBJ databases">
        <title>Transcriptome Assembly of Anthurium amnicola.</title>
        <authorList>
            <person name="Suzuki J."/>
        </authorList>
    </citation>
    <scope>NUCLEOTIDE SEQUENCE</scope>
</reference>
<name>A0A1D1XKP8_9ARAE</name>
<gene>
    <name evidence="1" type="primary">MIMI_R708_1</name>
    <name evidence="1" type="ORF">g.118188</name>
</gene>
<dbReference type="SUPFAM" id="SSF53254">
    <property type="entry name" value="Phosphoglycerate mutase-like"/>
    <property type="match status" value="1"/>
</dbReference>
<dbReference type="SMART" id="SM00855">
    <property type="entry name" value="PGAM"/>
    <property type="match status" value="1"/>
</dbReference>
<dbReference type="InterPro" id="IPR013078">
    <property type="entry name" value="His_Pase_superF_clade-1"/>
</dbReference>
<dbReference type="InterPro" id="IPR029033">
    <property type="entry name" value="His_PPase_superfam"/>
</dbReference>
<dbReference type="CDD" id="cd07040">
    <property type="entry name" value="HP"/>
    <property type="match status" value="1"/>
</dbReference>
<dbReference type="PANTHER" id="PTHR16469">
    <property type="entry name" value="UBIQUITIN-ASSOCIATED AND SH3 DOMAIN-CONTAINING BA-RELATED"/>
    <property type="match status" value="1"/>
</dbReference>
<protein>
    <submittedName>
        <fullName evidence="1">Putative phosphoglycerate mutase family protein R708</fullName>
    </submittedName>
</protein>
<dbReference type="AlphaFoldDB" id="A0A1D1XKP8"/>
<accession>A0A1D1XKP8</accession>
<proteinExistence type="predicted"/>
<dbReference type="InterPro" id="IPR012398">
    <property type="entry name" value="PRIB5"/>
</dbReference>
<sequence>MGESSASCGEELVQNVVVMRHGDRIDSAEPLWPLRADRPWDPPLTEDGKARAWNTGKKLRAPHLGFPIHRVVVSPFLRCLQTAGEVVTALCADGCDESGLLAAEFSGAVPIDPSRVKVSIEYGLCEALCRQAIRVDWVPTDGKWFPDVSELEALLPPGTVDHSVERVYQELPQWEEPLNDARQRYQNVILALANKYPNENLLLVTHGECVGVGVCAFLKGIEVFEVEFCAYSHLQRKIIFEDGKVCTAEGFNVLTVNGKTGISYYSS</sequence>
<dbReference type="InterPro" id="IPR051710">
    <property type="entry name" value="Phosphatase_SH3-domain"/>
</dbReference>
<dbReference type="Pfam" id="PF00300">
    <property type="entry name" value="His_Phos_1"/>
    <property type="match status" value="2"/>
</dbReference>
<dbReference type="EMBL" id="GDJX01025045">
    <property type="protein sequence ID" value="JAT42891.1"/>
    <property type="molecule type" value="Transcribed_RNA"/>
</dbReference>
<dbReference type="Gene3D" id="3.40.50.1240">
    <property type="entry name" value="Phosphoglycerate mutase-like"/>
    <property type="match status" value="1"/>
</dbReference>